<name>A0ABY5VT20_9ACTN</name>
<dbReference type="Pfam" id="PF15609">
    <property type="entry name" value="PRTase_2"/>
    <property type="match status" value="1"/>
</dbReference>
<accession>A0ABY5VT20</accession>
<sequence>MNGTGHPTPWAGRWVTERLGVTIRTTASPVGLTVADLVGLALRRNPRRAHLLVSTVLGKHVPADPRLVLGAGLLLGALVGDLLRGASTPAAELGTQLRTALTPQDPGRAAAAAALPAAVPIGAESAVVIGYAETATGLGHAVADALGGAVCLHSTRRAVPGIAPLGGFTEEHSHATEHLLLPTDPAVVLNDLPLVLVDDELSTGTTALNTIAMLHRLRPRRRYVIATLVDMRSPADQQRMAQAAAALDTHIEVVALVSGGLAFADTHVPVDVPPVGVPRRGTVEQLAVDWPAGLPETGRHGFTPADRARLDAVITDIAAKIPVDTGPLLVLGTEELMYTPLRLAAALADRLGDVRFSTTTRSPAVVVDDPGYPLRSRLVFAAHDNPSDGGERFAYNVDAPTVLVVVDPAGDTPALHGPGGLLAALSAVADRVLVARVGAQR</sequence>
<dbReference type="GO" id="GO:0016757">
    <property type="term" value="F:glycosyltransferase activity"/>
    <property type="evidence" value="ECO:0007669"/>
    <property type="project" value="UniProtKB-KW"/>
</dbReference>
<dbReference type="InterPro" id="IPR011214">
    <property type="entry name" value="UCP020967"/>
</dbReference>
<keyword evidence="3" id="KW-0808">Transferase</keyword>
<dbReference type="Pfam" id="PF12500">
    <property type="entry name" value="TRSP"/>
    <property type="match status" value="1"/>
</dbReference>
<protein>
    <submittedName>
        <fullName evidence="3">Phosphoribosyltransferase family protein</fullName>
    </submittedName>
</protein>
<reference evidence="3" key="2">
    <citation type="submission" date="2022-09" db="EMBL/GenBank/DDBJ databases">
        <title>Biosynthetic gene clusters of Dactylosporangioum fulvum.</title>
        <authorList>
            <person name="Caradec T."/>
        </authorList>
    </citation>
    <scope>NUCLEOTIDE SEQUENCE</scope>
    <source>
        <strain evidence="3">NRRL B-16292</strain>
    </source>
</reference>
<dbReference type="RefSeq" id="WP_259858111.1">
    <property type="nucleotide sequence ID" value="NZ_BAAAST010000009.1"/>
</dbReference>
<feature type="domain" description="TRSP" evidence="1">
    <location>
        <begin position="296"/>
        <end position="424"/>
    </location>
</feature>
<keyword evidence="3" id="KW-0328">Glycosyltransferase</keyword>
<dbReference type="PIRSF" id="PIRSF020967">
    <property type="entry name" value="UCP020967"/>
    <property type="match status" value="1"/>
</dbReference>
<dbReference type="Proteomes" id="UP001059617">
    <property type="component" value="Chromosome"/>
</dbReference>
<gene>
    <name evidence="3" type="ORF">Dfulv_35050</name>
</gene>
<dbReference type="CDD" id="cd06223">
    <property type="entry name" value="PRTases_typeI"/>
    <property type="match status" value="1"/>
</dbReference>
<proteinExistence type="predicted"/>
<feature type="domain" description="Orotate phosphoribosyltransferase-like" evidence="2">
    <location>
        <begin position="37"/>
        <end position="259"/>
    </location>
</feature>
<evidence type="ECO:0000259" key="1">
    <source>
        <dbReference type="Pfam" id="PF12500"/>
    </source>
</evidence>
<keyword evidence="4" id="KW-1185">Reference proteome</keyword>
<evidence type="ECO:0000313" key="4">
    <source>
        <dbReference type="Proteomes" id="UP001059617"/>
    </source>
</evidence>
<dbReference type="InterPro" id="IPR000836">
    <property type="entry name" value="PRTase_dom"/>
</dbReference>
<dbReference type="SUPFAM" id="SSF53271">
    <property type="entry name" value="PRTase-like"/>
    <property type="match status" value="1"/>
</dbReference>
<dbReference type="InterPro" id="IPR029057">
    <property type="entry name" value="PRTase-like"/>
</dbReference>
<dbReference type="Gene3D" id="3.40.50.2020">
    <property type="match status" value="1"/>
</dbReference>
<reference evidence="3" key="1">
    <citation type="submission" date="2021-04" db="EMBL/GenBank/DDBJ databases">
        <authorList>
            <person name="Hartkoorn R.C."/>
            <person name="Beaudoing E."/>
            <person name="Hot D."/>
        </authorList>
    </citation>
    <scope>NUCLEOTIDE SEQUENCE</scope>
    <source>
        <strain evidence="3">NRRL B-16292</strain>
    </source>
</reference>
<evidence type="ECO:0000313" key="3">
    <source>
        <dbReference type="EMBL" id="UWP80352.1"/>
    </source>
</evidence>
<evidence type="ECO:0000259" key="2">
    <source>
        <dbReference type="Pfam" id="PF15609"/>
    </source>
</evidence>
<dbReference type="InterPro" id="IPR041688">
    <property type="entry name" value="PRTase_2"/>
</dbReference>
<dbReference type="EMBL" id="CP073720">
    <property type="protein sequence ID" value="UWP80352.1"/>
    <property type="molecule type" value="Genomic_DNA"/>
</dbReference>
<dbReference type="InterPro" id="IPR022537">
    <property type="entry name" value="TRSP_dom"/>
</dbReference>
<organism evidence="3 4">
    <name type="scientific">Dactylosporangium fulvum</name>
    <dbReference type="NCBI Taxonomy" id="53359"/>
    <lineage>
        <taxon>Bacteria</taxon>
        <taxon>Bacillati</taxon>
        <taxon>Actinomycetota</taxon>
        <taxon>Actinomycetes</taxon>
        <taxon>Micromonosporales</taxon>
        <taxon>Micromonosporaceae</taxon>
        <taxon>Dactylosporangium</taxon>
    </lineage>
</organism>